<sequence length="165" mass="19118">MDRWSHYRFRTAWHLDAAPDTVYRVLERPDLYPEWWPQVREVRQTGDTSGDLRFRSILPYELRVTARSTRQDPQRRILEVAMTGDLEGWVRWTVLDGIPAAGPEQPNGGTRLLFEQEVVVRKRLMRLLAIPCRPLFRANHALMMRGGRTGLLARLASPVPPAHLV</sequence>
<dbReference type="SUPFAM" id="SSF55961">
    <property type="entry name" value="Bet v1-like"/>
    <property type="match status" value="1"/>
</dbReference>
<dbReference type="RefSeq" id="WP_386428826.1">
    <property type="nucleotide sequence ID" value="NZ_JBHSBB010000009.1"/>
</dbReference>
<keyword evidence="3" id="KW-1185">Reference proteome</keyword>
<dbReference type="InterPro" id="IPR023393">
    <property type="entry name" value="START-like_dom_sf"/>
</dbReference>
<evidence type="ECO:0000259" key="1">
    <source>
        <dbReference type="Pfam" id="PF03364"/>
    </source>
</evidence>
<dbReference type="Gene3D" id="3.30.530.20">
    <property type="match status" value="1"/>
</dbReference>
<evidence type="ECO:0000313" key="3">
    <source>
        <dbReference type="Proteomes" id="UP001595765"/>
    </source>
</evidence>
<reference evidence="3" key="1">
    <citation type="journal article" date="2019" name="Int. J. Syst. Evol. Microbiol.">
        <title>The Global Catalogue of Microorganisms (GCM) 10K type strain sequencing project: providing services to taxonomists for standard genome sequencing and annotation.</title>
        <authorList>
            <consortium name="The Broad Institute Genomics Platform"/>
            <consortium name="The Broad Institute Genome Sequencing Center for Infectious Disease"/>
            <person name="Wu L."/>
            <person name="Ma J."/>
        </authorList>
    </citation>
    <scope>NUCLEOTIDE SEQUENCE [LARGE SCALE GENOMIC DNA]</scope>
    <source>
        <strain evidence="3">CGMCC 4.7237</strain>
    </source>
</reference>
<dbReference type="EMBL" id="JBHSBB010000009">
    <property type="protein sequence ID" value="MFC4032124.1"/>
    <property type="molecule type" value="Genomic_DNA"/>
</dbReference>
<dbReference type="InterPro" id="IPR005031">
    <property type="entry name" value="COQ10_START"/>
</dbReference>
<proteinExistence type="predicted"/>
<gene>
    <name evidence="2" type="ORF">ACFO3J_11580</name>
</gene>
<dbReference type="Pfam" id="PF03364">
    <property type="entry name" value="Polyketide_cyc"/>
    <property type="match status" value="1"/>
</dbReference>
<dbReference type="Proteomes" id="UP001595765">
    <property type="component" value="Unassembled WGS sequence"/>
</dbReference>
<comment type="caution">
    <text evidence="2">The sequence shown here is derived from an EMBL/GenBank/DDBJ whole genome shotgun (WGS) entry which is preliminary data.</text>
</comment>
<name>A0ABV8HMP9_9ACTN</name>
<accession>A0ABV8HMP9</accession>
<protein>
    <submittedName>
        <fullName evidence="2">SRPBCC family protein</fullName>
    </submittedName>
</protein>
<organism evidence="2 3">
    <name type="scientific">Streptomyces polygonati</name>
    <dbReference type="NCBI Taxonomy" id="1617087"/>
    <lineage>
        <taxon>Bacteria</taxon>
        <taxon>Bacillati</taxon>
        <taxon>Actinomycetota</taxon>
        <taxon>Actinomycetes</taxon>
        <taxon>Kitasatosporales</taxon>
        <taxon>Streptomycetaceae</taxon>
        <taxon>Streptomyces</taxon>
    </lineage>
</organism>
<evidence type="ECO:0000313" key="2">
    <source>
        <dbReference type="EMBL" id="MFC4032124.1"/>
    </source>
</evidence>
<feature type="domain" description="Coenzyme Q-binding protein COQ10 START" evidence="1">
    <location>
        <begin position="16"/>
        <end position="118"/>
    </location>
</feature>